<name>A0ABU2WHJ1_9GAMM</name>
<dbReference type="GO" id="GO:0008168">
    <property type="term" value="F:methyltransferase activity"/>
    <property type="evidence" value="ECO:0007669"/>
    <property type="project" value="UniProtKB-KW"/>
</dbReference>
<protein>
    <recommendedName>
        <fullName evidence="1">Ribosomal RNA small subunit methyltransferase J</fullName>
        <ecNumber evidence="1">2.1.1.242</ecNumber>
    </recommendedName>
    <alternativeName>
        <fullName evidence="1">16S rRNA m2G1516 methyltransferase</fullName>
    </alternativeName>
    <alternativeName>
        <fullName evidence="1">rRNA (guanine-N(2)-)-methyltransferase</fullName>
    </alternativeName>
</protein>
<dbReference type="Gene3D" id="3.40.50.150">
    <property type="entry name" value="Vaccinia Virus protein VP39"/>
    <property type="match status" value="1"/>
</dbReference>
<dbReference type="GO" id="GO:0032259">
    <property type="term" value="P:methylation"/>
    <property type="evidence" value="ECO:0007669"/>
    <property type="project" value="UniProtKB-KW"/>
</dbReference>
<evidence type="ECO:0000313" key="2">
    <source>
        <dbReference type="EMBL" id="MDT0497340.1"/>
    </source>
</evidence>
<reference evidence="2 3" key="1">
    <citation type="submission" date="2023-09" db="EMBL/GenBank/DDBJ databases">
        <authorList>
            <person name="Rey-Velasco X."/>
        </authorList>
    </citation>
    <scope>NUCLEOTIDE SEQUENCE [LARGE SCALE GENOMIC DNA]</scope>
    <source>
        <strain evidence="2 3">W345</strain>
    </source>
</reference>
<feature type="binding site" evidence="1">
    <location>
        <position position="146"/>
    </location>
    <ligand>
        <name>S-adenosyl-L-methionine</name>
        <dbReference type="ChEBI" id="CHEBI:59789"/>
    </ligand>
</feature>
<comment type="caution">
    <text evidence="1">Lacks conserved residue(s) required for the propagation of feature annotation.</text>
</comment>
<comment type="similarity">
    <text evidence="1">Belongs to the methyltransferase superfamily. RsmJ family.</text>
</comment>
<keyword evidence="1 2" id="KW-0489">Methyltransferase</keyword>
<gene>
    <name evidence="1" type="primary">rsmJ</name>
    <name evidence="2" type="ORF">RM530_08175</name>
</gene>
<feature type="binding site" evidence="1">
    <location>
        <begin position="97"/>
        <end position="98"/>
    </location>
    <ligand>
        <name>S-adenosyl-L-methionine</name>
        <dbReference type="ChEBI" id="CHEBI:59789"/>
    </ligand>
</feature>
<dbReference type="RefSeq" id="WP_311364734.1">
    <property type="nucleotide sequence ID" value="NZ_JAVRIC010000009.1"/>
</dbReference>
<dbReference type="Proteomes" id="UP001254608">
    <property type="component" value="Unassembled WGS sequence"/>
</dbReference>
<keyword evidence="1" id="KW-0698">rRNA processing</keyword>
<keyword evidence="1" id="KW-0949">S-adenosyl-L-methionine</keyword>
<dbReference type="SUPFAM" id="SSF53335">
    <property type="entry name" value="S-adenosyl-L-methionine-dependent methyltransferases"/>
    <property type="match status" value="1"/>
</dbReference>
<dbReference type="PANTHER" id="PTHR36112">
    <property type="entry name" value="RIBOSOMAL RNA SMALL SUBUNIT METHYLTRANSFERASE J"/>
    <property type="match status" value="1"/>
</dbReference>
<sequence length="229" mass="24981">MSTRADPPLPHAASFRLEQDRDRLVLRAEHLPNYAPIGVDWASDDIRRRIRGGKRQLLGRAVGLHKYPQTSIVDATAGLGRDAYVLASLGAELTLLERCEQTAALLADALQRVPDDPAISRMRLFATEAVVWLHAHPATADVVLIDPMYPHSGKQALAKKEMQVLRALSGGDEDADALLPAALACATRRVVVKRPLKAPPLANATPNFRIMGSQARYDIYLPARGSTET</sequence>
<comment type="caution">
    <text evidence="2">The sequence shown here is derived from an EMBL/GenBank/DDBJ whole genome shotgun (WGS) entry which is preliminary data.</text>
</comment>
<comment type="function">
    <text evidence="1">Specifically methylates the guanosine in position 1516 of 16S rRNA.</text>
</comment>
<evidence type="ECO:0000313" key="3">
    <source>
        <dbReference type="Proteomes" id="UP001254608"/>
    </source>
</evidence>
<feature type="binding site" evidence="1">
    <location>
        <begin position="81"/>
        <end position="82"/>
    </location>
    <ligand>
        <name>S-adenosyl-L-methionine</name>
        <dbReference type="ChEBI" id="CHEBI:59789"/>
    </ligand>
</feature>
<keyword evidence="3" id="KW-1185">Reference proteome</keyword>
<evidence type="ECO:0000256" key="1">
    <source>
        <dbReference type="HAMAP-Rule" id="MF_01523"/>
    </source>
</evidence>
<dbReference type="HAMAP" id="MF_01523">
    <property type="entry name" value="16SrRNA_methyltr_J"/>
    <property type="match status" value="1"/>
</dbReference>
<comment type="subcellular location">
    <subcellularLocation>
        <location evidence="1">Cytoplasm</location>
    </subcellularLocation>
</comment>
<dbReference type="Pfam" id="PF04445">
    <property type="entry name" value="SAM_MT"/>
    <property type="match status" value="1"/>
</dbReference>
<proteinExistence type="inferred from homology"/>
<accession>A0ABU2WHJ1</accession>
<keyword evidence="1" id="KW-0963">Cytoplasm</keyword>
<dbReference type="EC" id="2.1.1.242" evidence="1"/>
<dbReference type="EMBL" id="JAVRIC010000009">
    <property type="protein sequence ID" value="MDT0497340.1"/>
    <property type="molecule type" value="Genomic_DNA"/>
</dbReference>
<comment type="catalytic activity">
    <reaction evidence="1">
        <text>guanosine(1516) in 16S rRNA + S-adenosyl-L-methionine = N(2)-methylguanosine(1516) in 16S rRNA + S-adenosyl-L-homocysteine + H(+)</text>
        <dbReference type="Rhea" id="RHEA:43220"/>
        <dbReference type="Rhea" id="RHEA-COMP:10412"/>
        <dbReference type="Rhea" id="RHEA-COMP:10413"/>
        <dbReference type="ChEBI" id="CHEBI:15378"/>
        <dbReference type="ChEBI" id="CHEBI:57856"/>
        <dbReference type="ChEBI" id="CHEBI:59789"/>
        <dbReference type="ChEBI" id="CHEBI:74269"/>
        <dbReference type="ChEBI" id="CHEBI:74481"/>
        <dbReference type="EC" id="2.1.1.242"/>
    </reaction>
</comment>
<organism evidence="2 3">
    <name type="scientific">Banduia mediterranea</name>
    <dbReference type="NCBI Taxonomy" id="3075609"/>
    <lineage>
        <taxon>Bacteria</taxon>
        <taxon>Pseudomonadati</taxon>
        <taxon>Pseudomonadota</taxon>
        <taxon>Gammaproteobacteria</taxon>
        <taxon>Nevskiales</taxon>
        <taxon>Algiphilaceae</taxon>
        <taxon>Banduia</taxon>
    </lineage>
</organism>
<dbReference type="InterPro" id="IPR007536">
    <property type="entry name" value="16SrRNA_methylTrfase_J"/>
</dbReference>
<dbReference type="InterPro" id="IPR029063">
    <property type="entry name" value="SAM-dependent_MTases_sf"/>
</dbReference>
<dbReference type="PANTHER" id="PTHR36112:SF1">
    <property type="entry name" value="RIBOSOMAL RNA SMALL SUBUNIT METHYLTRANSFERASE J"/>
    <property type="match status" value="1"/>
</dbReference>
<keyword evidence="1 2" id="KW-0808">Transferase</keyword>